<dbReference type="Pfam" id="PF17820">
    <property type="entry name" value="PDZ_6"/>
    <property type="match status" value="1"/>
</dbReference>
<dbReference type="PROSITE" id="PS51257">
    <property type="entry name" value="PROKAR_LIPOPROTEIN"/>
    <property type="match status" value="1"/>
</dbReference>
<dbReference type="Gene3D" id="3.30.750.170">
    <property type="match status" value="1"/>
</dbReference>
<keyword evidence="3" id="KW-0645">Protease</keyword>
<dbReference type="InterPro" id="IPR001478">
    <property type="entry name" value="PDZ"/>
</dbReference>
<proteinExistence type="predicted"/>
<gene>
    <name evidence="3" type="ORF">SAMN05444405_10258</name>
</gene>
<dbReference type="InterPro" id="IPR041613">
    <property type="entry name" value="Pept_S41_N"/>
</dbReference>
<dbReference type="GO" id="GO:0006508">
    <property type="term" value="P:proteolysis"/>
    <property type="evidence" value="ECO:0007669"/>
    <property type="project" value="UniProtKB-KW"/>
</dbReference>
<dbReference type="OrthoDB" id="7168509at2"/>
<dbReference type="InterPro" id="IPR036034">
    <property type="entry name" value="PDZ_sf"/>
</dbReference>
<dbReference type="Gene3D" id="3.90.226.10">
    <property type="entry name" value="2-enoyl-CoA Hydratase, Chain A, domain 1"/>
    <property type="match status" value="1"/>
</dbReference>
<evidence type="ECO:0000256" key="1">
    <source>
        <dbReference type="SAM" id="SignalP"/>
    </source>
</evidence>
<dbReference type="Proteomes" id="UP000184509">
    <property type="component" value="Unassembled WGS sequence"/>
</dbReference>
<name>A0A1M4UE61_9BACE</name>
<dbReference type="PANTHER" id="PTHR32060:SF30">
    <property type="entry name" value="CARBOXY-TERMINAL PROCESSING PROTEASE CTPA"/>
    <property type="match status" value="1"/>
</dbReference>
<dbReference type="PROSITE" id="PS50106">
    <property type="entry name" value="PDZ"/>
    <property type="match status" value="1"/>
</dbReference>
<evidence type="ECO:0000259" key="2">
    <source>
        <dbReference type="PROSITE" id="PS50106"/>
    </source>
</evidence>
<feature type="signal peptide" evidence="1">
    <location>
        <begin position="1"/>
        <end position="19"/>
    </location>
</feature>
<keyword evidence="3" id="KW-0378">Hydrolase</keyword>
<dbReference type="GO" id="GO:0008236">
    <property type="term" value="F:serine-type peptidase activity"/>
    <property type="evidence" value="ECO:0007669"/>
    <property type="project" value="InterPro"/>
</dbReference>
<dbReference type="GO" id="GO:0004175">
    <property type="term" value="F:endopeptidase activity"/>
    <property type="evidence" value="ECO:0007669"/>
    <property type="project" value="TreeGrafter"/>
</dbReference>
<keyword evidence="1" id="KW-0732">Signal</keyword>
<evidence type="ECO:0000313" key="3">
    <source>
        <dbReference type="EMBL" id="SHE54954.1"/>
    </source>
</evidence>
<dbReference type="PANTHER" id="PTHR32060">
    <property type="entry name" value="TAIL-SPECIFIC PROTEASE"/>
    <property type="match status" value="1"/>
</dbReference>
<reference evidence="3 4" key="1">
    <citation type="submission" date="2016-11" db="EMBL/GenBank/DDBJ databases">
        <authorList>
            <person name="Jaros S."/>
            <person name="Januszkiewicz K."/>
            <person name="Wedrychowicz H."/>
        </authorList>
    </citation>
    <scope>NUCLEOTIDE SEQUENCE [LARGE SCALE GENOMIC DNA]</scope>
    <source>
        <strain evidence="3 4">DSM 26991</strain>
    </source>
</reference>
<dbReference type="SMART" id="SM00245">
    <property type="entry name" value="TSPc"/>
    <property type="match status" value="1"/>
</dbReference>
<dbReference type="SUPFAM" id="SSF50156">
    <property type="entry name" value="PDZ domain-like"/>
    <property type="match status" value="1"/>
</dbReference>
<dbReference type="Pfam" id="PF18294">
    <property type="entry name" value="Pept_S41_N"/>
    <property type="match status" value="1"/>
</dbReference>
<feature type="chain" id="PRO_5013313589" evidence="1">
    <location>
        <begin position="20"/>
        <end position="465"/>
    </location>
</feature>
<dbReference type="CDD" id="cd07561">
    <property type="entry name" value="Peptidase_S41_CPP_like"/>
    <property type="match status" value="1"/>
</dbReference>
<organism evidence="3 4">
    <name type="scientific">Bacteroides luti</name>
    <dbReference type="NCBI Taxonomy" id="1297750"/>
    <lineage>
        <taxon>Bacteria</taxon>
        <taxon>Pseudomonadati</taxon>
        <taxon>Bacteroidota</taxon>
        <taxon>Bacteroidia</taxon>
        <taxon>Bacteroidales</taxon>
        <taxon>Bacteroidaceae</taxon>
        <taxon>Bacteroides</taxon>
    </lineage>
</organism>
<evidence type="ECO:0000313" key="4">
    <source>
        <dbReference type="Proteomes" id="UP000184509"/>
    </source>
</evidence>
<dbReference type="RefSeq" id="WP_073398877.1">
    <property type="nucleotide sequence ID" value="NZ_FQTV01000002.1"/>
</dbReference>
<dbReference type="EMBL" id="FQTV01000002">
    <property type="protein sequence ID" value="SHE54954.1"/>
    <property type="molecule type" value="Genomic_DNA"/>
</dbReference>
<dbReference type="STRING" id="1297750.SAMN05444405_10258"/>
<dbReference type="InterPro" id="IPR029045">
    <property type="entry name" value="ClpP/crotonase-like_dom_sf"/>
</dbReference>
<sequence>MKKYTYLFLLLLGATFATLLSSCQGEDRRLEYKDTKGVNDWIYGEMKDVYLWYDEIPAESKLNFYANPDTFFYTLLSSKEKKNGNYYSWIEQKEVTTKSIDDSSSYGFEFMSYTDEKNSSVYVRVLYVLPGSPASTAGLKRGDWIIAFDGNKITSTNYTQLLTGSGVKLTLATYTGNSTNPFAEKGTLTLGAAKAVNNDPILVNKVLTSTSGSKIGYLMYTHFATGPNDNANDYTYQNELRQLFASFKSQNVTEFVLDLRYNPGGYISNSQLLSTMLAPSSALGKTFCVIKYNDKMSPSQNIYSFDSDSIKGGANLNLSRLYVLVSKYTASSSELLINGLKPFMNVTLIGTTTEGKNLGSVSIQHEESNWMIQPIIGKLYNSKNESDYGSGFTPDYELDEFSDYSTYKELGDENEMMLSKALALINGASLTKSIRTKSISTVLNAKQSSLDRKKTNGAWLAPIKK</sequence>
<dbReference type="GO" id="GO:0007165">
    <property type="term" value="P:signal transduction"/>
    <property type="evidence" value="ECO:0007669"/>
    <property type="project" value="TreeGrafter"/>
</dbReference>
<dbReference type="InterPro" id="IPR041489">
    <property type="entry name" value="PDZ_6"/>
</dbReference>
<dbReference type="Pfam" id="PF03572">
    <property type="entry name" value="Peptidase_S41"/>
    <property type="match status" value="1"/>
</dbReference>
<keyword evidence="4" id="KW-1185">Reference proteome</keyword>
<protein>
    <submittedName>
        <fullName evidence="3">C-terminal processing protease CtpA/Prc, contains a PDZ domain</fullName>
    </submittedName>
</protein>
<dbReference type="GO" id="GO:0030288">
    <property type="term" value="C:outer membrane-bounded periplasmic space"/>
    <property type="evidence" value="ECO:0007669"/>
    <property type="project" value="TreeGrafter"/>
</dbReference>
<dbReference type="SUPFAM" id="SSF52096">
    <property type="entry name" value="ClpP/crotonase"/>
    <property type="match status" value="1"/>
</dbReference>
<dbReference type="AlphaFoldDB" id="A0A1M4UE61"/>
<feature type="domain" description="PDZ" evidence="2">
    <location>
        <begin position="94"/>
        <end position="177"/>
    </location>
</feature>
<dbReference type="Gene3D" id="2.30.42.10">
    <property type="match status" value="1"/>
</dbReference>
<dbReference type="SMART" id="SM00228">
    <property type="entry name" value="PDZ"/>
    <property type="match status" value="1"/>
</dbReference>
<dbReference type="InterPro" id="IPR005151">
    <property type="entry name" value="Tail-specific_protease"/>
</dbReference>
<accession>A0A1M4UE61</accession>